<protein>
    <recommendedName>
        <fullName evidence="5">Type II secretion system protein GspC N-terminal domain-containing protein</fullName>
    </recommendedName>
</protein>
<evidence type="ECO:0000256" key="2">
    <source>
        <dbReference type="SAM" id="SignalP"/>
    </source>
</evidence>
<reference evidence="3 4" key="1">
    <citation type="submission" date="2010-12" db="EMBL/GenBank/DDBJ databases">
        <title>Whole genome sequence of Acidiphilium multivorum AIU301.</title>
        <authorList>
            <person name="Narita-Yamada S."/>
            <person name="Nakamura S."/>
            <person name="Ito N."/>
            <person name="Takarada H."/>
            <person name="Katano Y."/>
            <person name="Nakazawa H."/>
            <person name="Hosoyama A."/>
            <person name="Yamada R."/>
            <person name="Fujita N."/>
        </authorList>
    </citation>
    <scope>NUCLEOTIDE SEQUENCE [LARGE SCALE GENOMIC DNA]</scope>
    <source>
        <strain evidence="4">DSM 11245 / JCM 8867 / AIU301</strain>
    </source>
</reference>
<feature type="region of interest" description="Disordered" evidence="1">
    <location>
        <begin position="146"/>
        <end position="169"/>
    </location>
</feature>
<dbReference type="AlphaFoldDB" id="F0J6B2"/>
<dbReference type="HOGENOM" id="CLU_134219_0_0_5"/>
<evidence type="ECO:0000256" key="1">
    <source>
        <dbReference type="SAM" id="MobiDB-lite"/>
    </source>
</evidence>
<keyword evidence="2" id="KW-0732">Signal</keyword>
<dbReference type="OrthoDB" id="7284958at2"/>
<keyword evidence="4" id="KW-1185">Reference proteome</keyword>
<dbReference type="KEGG" id="amv:ACMV_10210"/>
<feature type="signal peptide" evidence="2">
    <location>
        <begin position="1"/>
        <end position="25"/>
    </location>
</feature>
<gene>
    <name evidence="3" type="ordered locus">ACMV_10210</name>
</gene>
<dbReference type="Proteomes" id="UP000007100">
    <property type="component" value="Chromosome"/>
</dbReference>
<feature type="compositionally biased region" description="Low complexity" evidence="1">
    <location>
        <begin position="147"/>
        <end position="160"/>
    </location>
</feature>
<name>F0J6B2_ACIMA</name>
<dbReference type="EMBL" id="AP012035">
    <property type="protein sequence ID" value="BAJ80368.1"/>
    <property type="molecule type" value="Genomic_DNA"/>
</dbReference>
<feature type="chain" id="PRO_5003255067" description="Type II secretion system protein GspC N-terminal domain-containing protein" evidence="2">
    <location>
        <begin position="26"/>
        <end position="169"/>
    </location>
</feature>
<organism evidence="3 4">
    <name type="scientific">Acidiphilium multivorum (strain DSM 11245 / JCM 8867 / NBRC 100883 / AIU 301)</name>
    <dbReference type="NCBI Taxonomy" id="926570"/>
    <lineage>
        <taxon>Bacteria</taxon>
        <taxon>Pseudomonadati</taxon>
        <taxon>Pseudomonadota</taxon>
        <taxon>Alphaproteobacteria</taxon>
        <taxon>Acetobacterales</taxon>
        <taxon>Acidocellaceae</taxon>
        <taxon>Acidiphilium</taxon>
    </lineage>
</organism>
<proteinExistence type="predicted"/>
<accession>F0J6B2</accession>
<evidence type="ECO:0000313" key="3">
    <source>
        <dbReference type="EMBL" id="BAJ80368.1"/>
    </source>
</evidence>
<evidence type="ECO:0008006" key="5">
    <source>
        <dbReference type="Google" id="ProtNLM"/>
    </source>
</evidence>
<dbReference type="RefSeq" id="WP_013639747.1">
    <property type="nucleotide sequence ID" value="NC_015186.1"/>
</dbReference>
<sequence>MIGARLGLGGLVLALAATAAALALAPMPAPQVAPAPARALPAAAPRRARPTAAMAQILARPLFRPDRRPVADASTAATSMPRLSGILRGDAVRLAIFARSSGKPVLLGEGGRLGGYRIVRIGRRAVLLEGPRGRLRLVPRFAHETGAAPPATMPKPAAEAGILVHPGPR</sequence>
<evidence type="ECO:0000313" key="4">
    <source>
        <dbReference type="Proteomes" id="UP000007100"/>
    </source>
</evidence>